<dbReference type="InterPro" id="IPR043502">
    <property type="entry name" value="DNA/RNA_pol_sf"/>
</dbReference>
<dbReference type="SUPFAM" id="SSF56672">
    <property type="entry name" value="DNA/RNA polymerases"/>
    <property type="match status" value="1"/>
</dbReference>
<dbReference type="NCBIfam" id="TIGR04416">
    <property type="entry name" value="group_II_RT_mat"/>
    <property type="match status" value="1"/>
</dbReference>
<dbReference type="Proteomes" id="UP001176021">
    <property type="component" value="Unassembled WGS sequence"/>
</dbReference>
<feature type="domain" description="Reverse transcriptase" evidence="1">
    <location>
        <begin position="83"/>
        <end position="334"/>
    </location>
</feature>
<keyword evidence="2" id="KW-0808">Transferase</keyword>
<reference evidence="2" key="1">
    <citation type="submission" date="2022-05" db="EMBL/GenBank/DDBJ databases">
        <title>Expanded diversity of anoxic marine methylotrophy in a Black Sea sulfate reducing microorganism.</title>
        <authorList>
            <person name="Fischer P.Q."/>
            <person name="Stams A.J.M."/>
            <person name="Villanueva L."/>
            <person name="Sousa D.Z."/>
        </authorList>
    </citation>
    <scope>NUCLEOTIDE SEQUENCE</scope>
    <source>
        <strain evidence="2">P130</strain>
    </source>
</reference>
<keyword evidence="3" id="KW-1185">Reference proteome</keyword>
<dbReference type="CDD" id="cd01651">
    <property type="entry name" value="RT_G2_intron"/>
    <property type="match status" value="1"/>
</dbReference>
<dbReference type="EC" id="2.7.7.49" evidence="2"/>
<dbReference type="Pfam" id="PF00078">
    <property type="entry name" value="RVT_1"/>
    <property type="match status" value="1"/>
</dbReference>
<organism evidence="2 3">
    <name type="scientific">Desulfosporosinus nitroreducens</name>
    <dbReference type="NCBI Taxonomy" id="2018668"/>
    <lineage>
        <taxon>Bacteria</taxon>
        <taxon>Bacillati</taxon>
        <taxon>Bacillota</taxon>
        <taxon>Clostridia</taxon>
        <taxon>Eubacteriales</taxon>
        <taxon>Desulfitobacteriaceae</taxon>
        <taxon>Desulfosporosinus</taxon>
    </lineage>
</organism>
<accession>A0ABT8QXG5</accession>
<evidence type="ECO:0000259" key="1">
    <source>
        <dbReference type="PROSITE" id="PS50878"/>
    </source>
</evidence>
<dbReference type="GO" id="GO:0003964">
    <property type="term" value="F:RNA-directed DNA polymerase activity"/>
    <property type="evidence" value="ECO:0007669"/>
    <property type="project" value="UniProtKB-KW"/>
</dbReference>
<gene>
    <name evidence="2" type="primary">ltrA</name>
    <name evidence="2" type="ORF">M8H41_25000</name>
</gene>
<evidence type="ECO:0000313" key="2">
    <source>
        <dbReference type="EMBL" id="MDO0826042.1"/>
    </source>
</evidence>
<evidence type="ECO:0000313" key="3">
    <source>
        <dbReference type="Proteomes" id="UP001176021"/>
    </source>
</evidence>
<dbReference type="EMBL" id="JAMJEV010000045">
    <property type="protein sequence ID" value="MDO0826042.1"/>
    <property type="molecule type" value="Genomic_DNA"/>
</dbReference>
<dbReference type="PANTHER" id="PTHR34047">
    <property type="entry name" value="NUCLEAR INTRON MATURASE 1, MITOCHONDRIAL-RELATED"/>
    <property type="match status" value="1"/>
</dbReference>
<dbReference type="InterPro" id="IPR000477">
    <property type="entry name" value="RT_dom"/>
</dbReference>
<dbReference type="InterPro" id="IPR030931">
    <property type="entry name" value="Group_II_RT_mat"/>
</dbReference>
<protein>
    <submittedName>
        <fullName evidence="2">Group II intron reverse transcriptase/maturase</fullName>
        <ecNumber evidence="2">2.7.7.49</ecNumber>
    </submittedName>
</protein>
<sequence>MEPFAKDTLTGRRTGETVRTKLANIALRAERDKNAKFCSLAHLMNKGTLHEAFRRLSGTAASGIDGETKKTYQVNLEDNLSNLLRRLKEESFRPTPVRRKFIPKGGSNKLRPLGIPVLEDKLVQSALAIILENIYEQDFLDNSYGSRPGRKPHDALKDLSRNIGTKKVGFIVDADIRGYFDHVDHEWLITMLKERISDSKILRLIKRFLKAGVMEEGERAKTDEGVPQGGSLSPLLGNVYLHYTLDLWFSKVVVKHCRGEAYLTRFADDTVACFQYQRDAQRFYDALKRRLGKFNLEIAQEKTRIIEFGRYAERDIKRRGGRKPETFDFLGFTHYCGRSRKGRFKLKWKTARKKFHAKVIAFTDWIKANRNLPLKDIWETVNSKAKRAL</sequence>
<dbReference type="RefSeq" id="WP_302050390.1">
    <property type="nucleotide sequence ID" value="NZ_JAMJEV010000045.1"/>
</dbReference>
<name>A0ABT8QXG5_9FIRM</name>
<dbReference type="PANTHER" id="PTHR34047:SF8">
    <property type="entry name" value="PROTEIN YKFC"/>
    <property type="match status" value="1"/>
</dbReference>
<proteinExistence type="predicted"/>
<dbReference type="InterPro" id="IPR051083">
    <property type="entry name" value="GrpII_Intron_Splice-Mob/Def"/>
</dbReference>
<keyword evidence="2" id="KW-0548">Nucleotidyltransferase</keyword>
<keyword evidence="2" id="KW-0695">RNA-directed DNA polymerase</keyword>
<comment type="caution">
    <text evidence="2">The sequence shown here is derived from an EMBL/GenBank/DDBJ whole genome shotgun (WGS) entry which is preliminary data.</text>
</comment>
<dbReference type="PROSITE" id="PS50878">
    <property type="entry name" value="RT_POL"/>
    <property type="match status" value="1"/>
</dbReference>